<evidence type="ECO:0000313" key="1">
    <source>
        <dbReference type="EMBL" id="MBX21668.1"/>
    </source>
</evidence>
<organism evidence="1">
    <name type="scientific">Rhizophora mucronata</name>
    <name type="common">Asiatic mangrove</name>
    <dbReference type="NCBI Taxonomy" id="61149"/>
    <lineage>
        <taxon>Eukaryota</taxon>
        <taxon>Viridiplantae</taxon>
        <taxon>Streptophyta</taxon>
        <taxon>Embryophyta</taxon>
        <taxon>Tracheophyta</taxon>
        <taxon>Spermatophyta</taxon>
        <taxon>Magnoliopsida</taxon>
        <taxon>eudicotyledons</taxon>
        <taxon>Gunneridae</taxon>
        <taxon>Pentapetalae</taxon>
        <taxon>rosids</taxon>
        <taxon>fabids</taxon>
        <taxon>Malpighiales</taxon>
        <taxon>Rhizophoraceae</taxon>
        <taxon>Rhizophora</taxon>
    </lineage>
</organism>
<dbReference type="EMBL" id="GGEC01041184">
    <property type="protein sequence ID" value="MBX21668.1"/>
    <property type="molecule type" value="Transcribed_RNA"/>
</dbReference>
<reference evidence="1" key="1">
    <citation type="submission" date="2018-02" db="EMBL/GenBank/DDBJ databases">
        <title>Rhizophora mucronata_Transcriptome.</title>
        <authorList>
            <person name="Meera S.P."/>
            <person name="Sreeshan A."/>
            <person name="Augustine A."/>
        </authorList>
    </citation>
    <scope>NUCLEOTIDE SEQUENCE</scope>
    <source>
        <tissue evidence="1">Leaf</tissue>
    </source>
</reference>
<dbReference type="AlphaFoldDB" id="A0A2P2LUL8"/>
<name>A0A2P2LUL8_RHIMU</name>
<proteinExistence type="predicted"/>
<protein>
    <submittedName>
        <fullName evidence="1">Uncharacterized protein</fullName>
    </submittedName>
</protein>
<sequence>MPIKTIIILLQQKLGFITSSKGLLRFLSGKQISNSISSFDSHVIKWRLHCQSEIMFSKEENLIAMGHGCGSHPWYF</sequence>
<accession>A0A2P2LUL8</accession>